<comment type="caution">
    <text evidence="5">The sequence shown here is derived from an EMBL/GenBank/DDBJ whole genome shotgun (WGS) entry which is preliminary data.</text>
</comment>
<dbReference type="InterPro" id="IPR007889">
    <property type="entry name" value="HTH_Psq"/>
</dbReference>
<gene>
    <name evidence="5" type="ORF">ACAOBT_LOCUS35431</name>
</gene>
<feature type="region of interest" description="Disordered" evidence="3">
    <location>
        <begin position="85"/>
        <end position="110"/>
    </location>
</feature>
<dbReference type="InterPro" id="IPR057191">
    <property type="entry name" value="DUF7869"/>
</dbReference>
<feature type="domain" description="HTH psq-type" evidence="4">
    <location>
        <begin position="608"/>
        <end position="660"/>
    </location>
</feature>
<keyword evidence="2" id="KW-0539">Nucleus</keyword>
<dbReference type="OrthoDB" id="6765384at2759"/>
<evidence type="ECO:0000256" key="1">
    <source>
        <dbReference type="ARBA" id="ARBA00004123"/>
    </source>
</evidence>
<dbReference type="PANTHER" id="PTHR10773:SF19">
    <property type="match status" value="1"/>
</dbReference>
<dbReference type="Pfam" id="PF25273">
    <property type="entry name" value="DUF7869"/>
    <property type="match status" value="1"/>
</dbReference>
<evidence type="ECO:0000256" key="2">
    <source>
        <dbReference type="PROSITE-ProRule" id="PRU00320"/>
    </source>
</evidence>
<dbReference type="PROSITE" id="PS50960">
    <property type="entry name" value="HTH_PSQ"/>
    <property type="match status" value="1"/>
</dbReference>
<evidence type="ECO:0000313" key="6">
    <source>
        <dbReference type="Proteomes" id="UP001152888"/>
    </source>
</evidence>
<dbReference type="InterPro" id="IPR009057">
    <property type="entry name" value="Homeodomain-like_sf"/>
</dbReference>
<feature type="compositionally biased region" description="Basic residues" evidence="3">
    <location>
        <begin position="99"/>
        <end position="110"/>
    </location>
</feature>
<sequence length="822" mass="95378">LTNNQISGRTRRILFACLSQSPLDDYLSDDPEEPYRSSGSEYLPGNSETDSDNEPLFIKKARNQTQANKEAPGHDVLQLGITEMVPNNESPLEDENKQKKSRKRKSLPKTWKRYENKENKNKGKAYIRKMYKGIDIEAKNPCILKRLCKEKCRLKCDSRFSNEEKVRLFEEHYSLDQNAKSAYLFGIMEAYNLKQPSGLHRHHRKSFRYSFKVGGDSRRVCKEAVMPILDVGRKKLDLIRDQVSSGRSAPKRDGRGHHNSRPRRTSEEKRNFVHRHIRSFPSETKMRTDSTFLHGYPSTKFMLCMSKSMQTKISSQYLPLHIDKFLSMILILDLVLQRLIHVQLYDVGSNEEHVAKYKKAFGVQKSDRENARANEQIIYLTFDLQKTLPLPKISTSKAFYLRQVWLYNLGIHLISTQPQNGKGFFHVWTEVQGSRGPEEIGSSLMAFLENIKDQSIAPDHLIAWSDSAGGQNRNFYIVCLWHYLIFSGVFRKIDHKFPEVGHTFMDSDRDFAAVEKSIRKHQSIYTNRPIYLCHGRSQEKKTPFSITRMVDKFVDIKELPRKLGFVDRKKKLQLTRNFHSEMSGDGSVILYLVMESLGSEEMPMPSSTNRYKKRKKWSEEDMAAAVQAVREKKMGYLKAAKTYNVPRTTVFRLANQTELSMPELLSKKIGSKPLFDKAFEDMLVNYALIMEDKLYGLTQMDMRRIAYQLAIRNNLSNPFKDEKAGRYWLKGFLSRHRQILSMRKPSGTSFARASGFTKERMNEFYDNLDKIYDEKKFTADRIFNVDETVLSIFQSKYPKIIARRGKKQIGAITSAKGVRSLQ</sequence>
<comment type="subcellular location">
    <subcellularLocation>
        <location evidence="1 2">Nucleus</location>
    </subcellularLocation>
</comment>
<dbReference type="Pfam" id="PF05225">
    <property type="entry name" value="HTH_psq"/>
    <property type="match status" value="1"/>
</dbReference>
<reference evidence="5" key="1">
    <citation type="submission" date="2022-03" db="EMBL/GenBank/DDBJ databases">
        <authorList>
            <person name="Sayadi A."/>
        </authorList>
    </citation>
    <scope>NUCLEOTIDE SEQUENCE</scope>
</reference>
<dbReference type="PANTHER" id="PTHR10773">
    <property type="entry name" value="DNA-DIRECTED RNA POLYMERASES I, II, AND III SUBUNIT RPABC2"/>
    <property type="match status" value="1"/>
</dbReference>
<name>A0A9P0QBK1_ACAOB</name>
<dbReference type="Gene3D" id="1.10.10.60">
    <property type="entry name" value="Homeodomain-like"/>
    <property type="match status" value="1"/>
</dbReference>
<dbReference type="Proteomes" id="UP001152888">
    <property type="component" value="Unassembled WGS sequence"/>
</dbReference>
<dbReference type="AlphaFoldDB" id="A0A9P0QBK1"/>
<proteinExistence type="predicted"/>
<dbReference type="EMBL" id="CAKOFQ010008930">
    <property type="protein sequence ID" value="CAH2016527.1"/>
    <property type="molecule type" value="Genomic_DNA"/>
</dbReference>
<accession>A0A9P0QBK1</accession>
<feature type="region of interest" description="Disordered" evidence="3">
    <location>
        <begin position="242"/>
        <end position="271"/>
    </location>
</feature>
<protein>
    <recommendedName>
        <fullName evidence="4">HTH psq-type domain-containing protein</fullName>
    </recommendedName>
</protein>
<evidence type="ECO:0000313" key="5">
    <source>
        <dbReference type="EMBL" id="CAH2016527.1"/>
    </source>
</evidence>
<keyword evidence="2" id="KW-0238">DNA-binding</keyword>
<keyword evidence="6" id="KW-1185">Reference proteome</keyword>
<feature type="compositionally biased region" description="Basic residues" evidence="3">
    <location>
        <begin position="254"/>
        <end position="263"/>
    </location>
</feature>
<dbReference type="GO" id="GO:0005634">
    <property type="term" value="C:nucleus"/>
    <property type="evidence" value="ECO:0007669"/>
    <property type="project" value="UniProtKB-SubCell"/>
</dbReference>
<evidence type="ECO:0000256" key="3">
    <source>
        <dbReference type="SAM" id="MobiDB-lite"/>
    </source>
</evidence>
<feature type="DNA-binding region" description="H-T-H motif" evidence="2">
    <location>
        <begin position="636"/>
        <end position="656"/>
    </location>
</feature>
<organism evidence="5 6">
    <name type="scientific">Acanthoscelides obtectus</name>
    <name type="common">Bean weevil</name>
    <name type="synonym">Bruchus obtectus</name>
    <dbReference type="NCBI Taxonomy" id="200917"/>
    <lineage>
        <taxon>Eukaryota</taxon>
        <taxon>Metazoa</taxon>
        <taxon>Ecdysozoa</taxon>
        <taxon>Arthropoda</taxon>
        <taxon>Hexapoda</taxon>
        <taxon>Insecta</taxon>
        <taxon>Pterygota</taxon>
        <taxon>Neoptera</taxon>
        <taxon>Endopterygota</taxon>
        <taxon>Coleoptera</taxon>
        <taxon>Polyphaga</taxon>
        <taxon>Cucujiformia</taxon>
        <taxon>Chrysomeloidea</taxon>
        <taxon>Chrysomelidae</taxon>
        <taxon>Bruchinae</taxon>
        <taxon>Bruchini</taxon>
        <taxon>Acanthoscelides</taxon>
    </lineage>
</organism>
<dbReference type="SUPFAM" id="SSF46689">
    <property type="entry name" value="Homeodomain-like"/>
    <property type="match status" value="1"/>
</dbReference>
<feature type="region of interest" description="Disordered" evidence="3">
    <location>
        <begin position="24"/>
        <end position="54"/>
    </location>
</feature>
<evidence type="ECO:0000259" key="4">
    <source>
        <dbReference type="PROSITE" id="PS50960"/>
    </source>
</evidence>
<feature type="non-terminal residue" evidence="5">
    <location>
        <position position="1"/>
    </location>
</feature>
<dbReference type="GO" id="GO:0003677">
    <property type="term" value="F:DNA binding"/>
    <property type="evidence" value="ECO:0007669"/>
    <property type="project" value="UniProtKB-UniRule"/>
</dbReference>